<dbReference type="PANTHER" id="PTHR11851:SF49">
    <property type="entry name" value="MITOCHONDRIAL-PROCESSING PEPTIDASE SUBUNIT ALPHA"/>
    <property type="match status" value="1"/>
</dbReference>
<dbReference type="AlphaFoldDB" id="A0A1Y6CUC7"/>
<dbReference type="InterPro" id="IPR007863">
    <property type="entry name" value="Peptidase_M16_C"/>
</dbReference>
<feature type="region of interest" description="Disordered" evidence="4">
    <location>
        <begin position="442"/>
        <end position="465"/>
    </location>
</feature>
<dbReference type="Proteomes" id="UP000192923">
    <property type="component" value="Unassembled WGS sequence"/>
</dbReference>
<dbReference type="PANTHER" id="PTHR11851">
    <property type="entry name" value="METALLOPROTEASE"/>
    <property type="match status" value="1"/>
</dbReference>
<dbReference type="GO" id="GO:0004222">
    <property type="term" value="F:metalloendopeptidase activity"/>
    <property type="evidence" value="ECO:0007669"/>
    <property type="project" value="InterPro"/>
</dbReference>
<dbReference type="InterPro" id="IPR050361">
    <property type="entry name" value="MPP/UQCRC_Complex"/>
</dbReference>
<proteinExistence type="inferred from homology"/>
<dbReference type="Gene3D" id="3.30.830.10">
    <property type="entry name" value="Metalloenzyme, LuxS/M16 peptidase-like"/>
    <property type="match status" value="2"/>
</dbReference>
<evidence type="ECO:0000256" key="4">
    <source>
        <dbReference type="SAM" id="MobiDB-lite"/>
    </source>
</evidence>
<feature type="chain" id="PRO_5013074193" evidence="5">
    <location>
        <begin position="25"/>
        <end position="465"/>
    </location>
</feature>
<evidence type="ECO:0000256" key="5">
    <source>
        <dbReference type="SAM" id="SignalP"/>
    </source>
</evidence>
<protein>
    <submittedName>
        <fullName evidence="8">Zinc protease</fullName>
    </submittedName>
</protein>
<dbReference type="SUPFAM" id="SSF63411">
    <property type="entry name" value="LuxS/MPP-like metallohydrolase"/>
    <property type="match status" value="2"/>
</dbReference>
<dbReference type="RefSeq" id="WP_085211416.1">
    <property type="nucleotide sequence ID" value="NZ_FXAM01000001.1"/>
</dbReference>
<evidence type="ECO:0000259" key="7">
    <source>
        <dbReference type="Pfam" id="PF05193"/>
    </source>
</evidence>
<dbReference type="Pfam" id="PF05193">
    <property type="entry name" value="Peptidase_M16_C"/>
    <property type="match status" value="1"/>
</dbReference>
<evidence type="ECO:0000256" key="3">
    <source>
        <dbReference type="RuleBase" id="RU004447"/>
    </source>
</evidence>
<dbReference type="OrthoDB" id="9811314at2"/>
<gene>
    <name evidence="8" type="ORF">SAMN02949497_1537</name>
</gene>
<evidence type="ECO:0000259" key="6">
    <source>
        <dbReference type="Pfam" id="PF00675"/>
    </source>
</evidence>
<evidence type="ECO:0000313" key="8">
    <source>
        <dbReference type="EMBL" id="SMF94228.1"/>
    </source>
</evidence>
<evidence type="ECO:0000256" key="2">
    <source>
        <dbReference type="ARBA" id="ARBA00007261"/>
    </source>
</evidence>
<feature type="domain" description="Peptidase M16 N-terminal" evidence="6">
    <location>
        <begin position="42"/>
        <end position="186"/>
    </location>
</feature>
<dbReference type="EMBL" id="FXAM01000001">
    <property type="protein sequence ID" value="SMF94228.1"/>
    <property type="molecule type" value="Genomic_DNA"/>
</dbReference>
<dbReference type="InterPro" id="IPR001431">
    <property type="entry name" value="Pept_M16_Zn_BS"/>
</dbReference>
<dbReference type="Pfam" id="PF00675">
    <property type="entry name" value="Peptidase_M16"/>
    <property type="match status" value="1"/>
</dbReference>
<dbReference type="GO" id="GO:0006508">
    <property type="term" value="P:proteolysis"/>
    <property type="evidence" value="ECO:0007669"/>
    <property type="project" value="UniProtKB-KW"/>
</dbReference>
<dbReference type="PROSITE" id="PS00143">
    <property type="entry name" value="INSULINASE"/>
    <property type="match status" value="1"/>
</dbReference>
<dbReference type="InterPro" id="IPR011765">
    <property type="entry name" value="Pept_M16_N"/>
</dbReference>
<keyword evidence="8" id="KW-0378">Hydrolase</keyword>
<evidence type="ECO:0000313" key="9">
    <source>
        <dbReference type="Proteomes" id="UP000192923"/>
    </source>
</evidence>
<feature type="signal peptide" evidence="5">
    <location>
        <begin position="1"/>
        <end position="24"/>
    </location>
</feature>
<name>A0A1Y6CUC7_9GAMM</name>
<dbReference type="STRING" id="1760988.SAMN02949497_1537"/>
<organism evidence="8 9">
    <name type="scientific">Methylomagnum ishizawai</name>
    <dbReference type="NCBI Taxonomy" id="1760988"/>
    <lineage>
        <taxon>Bacteria</taxon>
        <taxon>Pseudomonadati</taxon>
        <taxon>Pseudomonadota</taxon>
        <taxon>Gammaproteobacteria</taxon>
        <taxon>Methylococcales</taxon>
        <taxon>Methylococcaceae</taxon>
        <taxon>Methylomagnum</taxon>
    </lineage>
</organism>
<comment type="cofactor">
    <cofactor evidence="1">
        <name>Zn(2+)</name>
        <dbReference type="ChEBI" id="CHEBI:29105"/>
    </cofactor>
</comment>
<comment type="similarity">
    <text evidence="2 3">Belongs to the peptidase M16 family.</text>
</comment>
<sequence length="465" mass="51808">MKFPHGPAWVLLSLIPWASPSALAASEPQVREFLLDNGLKLLVQEDHRAPAVVSQVWYKVGASYEYGGITGISHMLEHMMFKGTAKHPPGEFSRIIAANGGRENAFTGEDYTAYFQTLEKSRLPVSFELEADRMRNLKLLEPEFAKEQQVVLEERRLRTDDQPRAKMQEHFDALAFTNSPYKNPVIGWPDDVAGLKVDDLKAWYGQWYAPNNATVVVVGDVNSDEVYKQAKKYFAPLKPSKLAPLKPQREVEQLGQRRMTVKLPAKLPYLAMAYKVPVLNTVTEDWEAYALEVAAGILDGGNSSRLSSRLVRGQQIAASAGAGYDLYARMNKLFTLEGTPAQGKTVAELEKALSEEVRRLREEPVSADELQRVKAQVLAGHVYQLDSMFYQAMQLGMAETVGLGWNKVQEYVDKVNAVTAEQVQKVAQKYLIENRLSVAHLDPQPLPEGMPAPEESPAMGGGHVR</sequence>
<dbReference type="GO" id="GO:0046872">
    <property type="term" value="F:metal ion binding"/>
    <property type="evidence" value="ECO:0007669"/>
    <property type="project" value="InterPro"/>
</dbReference>
<evidence type="ECO:0000256" key="1">
    <source>
        <dbReference type="ARBA" id="ARBA00001947"/>
    </source>
</evidence>
<feature type="domain" description="Peptidase M16 C-terminal" evidence="7">
    <location>
        <begin position="196"/>
        <end position="376"/>
    </location>
</feature>
<keyword evidence="5" id="KW-0732">Signal</keyword>
<keyword evidence="9" id="KW-1185">Reference proteome</keyword>
<keyword evidence="8" id="KW-0645">Protease</keyword>
<accession>A0A1Y6CUC7</accession>
<reference evidence="8 9" key="1">
    <citation type="submission" date="2016-12" db="EMBL/GenBank/DDBJ databases">
        <authorList>
            <person name="Song W.-J."/>
            <person name="Kurnit D.M."/>
        </authorList>
    </citation>
    <scope>NUCLEOTIDE SEQUENCE [LARGE SCALE GENOMIC DNA]</scope>
    <source>
        <strain evidence="8 9">175</strain>
    </source>
</reference>
<dbReference type="InterPro" id="IPR011249">
    <property type="entry name" value="Metalloenz_LuxS/M16"/>
</dbReference>